<protein>
    <submittedName>
        <fullName evidence="1">Uncharacterized protein</fullName>
    </submittedName>
</protein>
<proteinExistence type="predicted"/>
<dbReference type="EMBL" id="BK015633">
    <property type="protein sequence ID" value="DAE16948.1"/>
    <property type="molecule type" value="Genomic_DNA"/>
</dbReference>
<sequence>MTGEEWSKLCKERDVVVIDANYKDMTHEDAIKYFDLLKTAMDHAFARKYDLETGQYEDYTLPEGSTYYEDDMNKKVACCECGKKIMYGASYTSRIILNSGGFGYAVCEDCYYKNDMKDIVEEEK</sequence>
<reference evidence="1" key="1">
    <citation type="journal article" date="2021" name="Proc. Natl. Acad. Sci. U.S.A.">
        <title>A Catalog of Tens of Thousands of Viruses from Human Metagenomes Reveals Hidden Associations with Chronic Diseases.</title>
        <authorList>
            <person name="Tisza M.J."/>
            <person name="Buck C.B."/>
        </authorList>
    </citation>
    <scope>NUCLEOTIDE SEQUENCE</scope>
    <source>
        <strain evidence="1">CtHhH6</strain>
    </source>
</reference>
<evidence type="ECO:0000313" key="1">
    <source>
        <dbReference type="EMBL" id="DAE16948.1"/>
    </source>
</evidence>
<accession>A0A8S5QEJ7</accession>
<name>A0A8S5QEJ7_9CAUD</name>
<organism evidence="1">
    <name type="scientific">Siphoviridae sp. ctHhH6</name>
    <dbReference type="NCBI Taxonomy" id="2825422"/>
    <lineage>
        <taxon>Viruses</taxon>
        <taxon>Duplodnaviria</taxon>
        <taxon>Heunggongvirae</taxon>
        <taxon>Uroviricota</taxon>
        <taxon>Caudoviricetes</taxon>
    </lineage>
</organism>